<dbReference type="InterPro" id="IPR001138">
    <property type="entry name" value="Zn2Cys6_DnaBD"/>
</dbReference>
<dbReference type="Pfam" id="PF00172">
    <property type="entry name" value="Zn_clus"/>
    <property type="match status" value="1"/>
</dbReference>
<feature type="domain" description="Zn(2)-C6 fungal-type" evidence="7">
    <location>
        <begin position="24"/>
        <end position="52"/>
    </location>
</feature>
<gene>
    <name evidence="8" type="ORF">FPRO05_10492</name>
</gene>
<dbReference type="PANTHER" id="PTHR36206:SF12">
    <property type="entry name" value="ASPERCRYPTIN BIOSYNTHESIS CLUSTER-SPECIFIC TRANSCRIPTION REGULATOR ATNN-RELATED"/>
    <property type="match status" value="1"/>
</dbReference>
<protein>
    <recommendedName>
        <fullName evidence="7">Zn(2)-C6 fungal-type domain-containing protein</fullName>
    </recommendedName>
</protein>
<keyword evidence="5" id="KW-0804">Transcription</keyword>
<dbReference type="InterPro" id="IPR036864">
    <property type="entry name" value="Zn2-C6_fun-type_DNA-bd_sf"/>
</dbReference>
<dbReference type="PROSITE" id="PS50048">
    <property type="entry name" value="ZN2_CY6_FUNGAL_2"/>
    <property type="match status" value="1"/>
</dbReference>
<keyword evidence="6" id="KW-0539">Nucleus</keyword>
<sequence>MRHNTGVQPTNQRKRAKHSRSRLGCGVCRTRRVRCDQTRPVCNRCSSTRRKCDGYAQAPEAISSLLTLLPKAPTSAVQIEFTESYALRHFLHSTSKELAGDFEDDFWRCLVLQACIKESCVRHMAVALACLHAYLEPRTGMVPIANQLKSQALSYYGMGIRRLNNLIDRSGWSQIEAILMCSILCILFEWRHQNYASALTHLQSSLHILQQWFFHAKATSHGSSRKMVKVDNQFIRRTLLPALAKMEVQSVSLLGGYTSNISNLVGELRPDLEFNTLPEAKESLFRIIAQVNLRVPHVSPADQSLFRAQQAQWSERLDIVLSRQPANADACLAGKAAVQALTLCIWRKTTYLMALKESMKPFRFDWLPGEFWGIFELCERLVGMQQSSKFTADLSVVLVLYFVAFHAPDFTLRRKAIILLEDSRRHEGIWNSGLATLVARKAYWAAEQGLLDIDEATTQSFWDLEIIDGPD</sequence>
<dbReference type="PROSITE" id="PS00463">
    <property type="entry name" value="ZN2_CY6_FUNGAL_1"/>
    <property type="match status" value="1"/>
</dbReference>
<dbReference type="InterPro" id="IPR021858">
    <property type="entry name" value="Fun_TF"/>
</dbReference>
<name>A0A365NBK1_GIBIN</name>
<keyword evidence="4" id="KW-0238">DNA-binding</keyword>
<keyword evidence="1" id="KW-0479">Metal-binding</keyword>
<evidence type="ECO:0000259" key="7">
    <source>
        <dbReference type="PROSITE" id="PS50048"/>
    </source>
</evidence>
<dbReference type="GO" id="GO:0003677">
    <property type="term" value="F:DNA binding"/>
    <property type="evidence" value="ECO:0007669"/>
    <property type="project" value="UniProtKB-KW"/>
</dbReference>
<dbReference type="CDD" id="cd00067">
    <property type="entry name" value="GAL4"/>
    <property type="match status" value="1"/>
</dbReference>
<dbReference type="GO" id="GO:0008270">
    <property type="term" value="F:zinc ion binding"/>
    <property type="evidence" value="ECO:0007669"/>
    <property type="project" value="InterPro"/>
</dbReference>
<dbReference type="GO" id="GO:0000981">
    <property type="term" value="F:DNA-binding transcription factor activity, RNA polymerase II-specific"/>
    <property type="evidence" value="ECO:0007669"/>
    <property type="project" value="InterPro"/>
</dbReference>
<dbReference type="Proteomes" id="UP000251714">
    <property type="component" value="Unassembled WGS sequence"/>
</dbReference>
<organism evidence="8 9">
    <name type="scientific">Gibberella intermedia</name>
    <name type="common">Bulb rot disease fungus</name>
    <name type="synonym">Fusarium proliferatum</name>
    <dbReference type="NCBI Taxonomy" id="948311"/>
    <lineage>
        <taxon>Eukaryota</taxon>
        <taxon>Fungi</taxon>
        <taxon>Dikarya</taxon>
        <taxon>Ascomycota</taxon>
        <taxon>Pezizomycotina</taxon>
        <taxon>Sordariomycetes</taxon>
        <taxon>Hypocreomycetidae</taxon>
        <taxon>Hypocreales</taxon>
        <taxon>Nectriaceae</taxon>
        <taxon>Fusarium</taxon>
        <taxon>Fusarium fujikuroi species complex</taxon>
    </lineage>
</organism>
<evidence type="ECO:0000313" key="8">
    <source>
        <dbReference type="EMBL" id="RBA18197.1"/>
    </source>
</evidence>
<evidence type="ECO:0000256" key="4">
    <source>
        <dbReference type="ARBA" id="ARBA00023125"/>
    </source>
</evidence>
<evidence type="ECO:0000256" key="1">
    <source>
        <dbReference type="ARBA" id="ARBA00022723"/>
    </source>
</evidence>
<evidence type="ECO:0000256" key="6">
    <source>
        <dbReference type="ARBA" id="ARBA00023242"/>
    </source>
</evidence>
<dbReference type="Pfam" id="PF11951">
    <property type="entry name" value="Fungal_trans_2"/>
    <property type="match status" value="1"/>
</dbReference>
<evidence type="ECO:0000256" key="5">
    <source>
        <dbReference type="ARBA" id="ARBA00023163"/>
    </source>
</evidence>
<proteinExistence type="predicted"/>
<dbReference type="InterPro" id="IPR052360">
    <property type="entry name" value="Transcr_Regulatory_Proteins"/>
</dbReference>
<dbReference type="Gene3D" id="4.10.240.10">
    <property type="entry name" value="Zn(2)-C6 fungal-type DNA-binding domain"/>
    <property type="match status" value="1"/>
</dbReference>
<reference evidence="8 9" key="1">
    <citation type="submission" date="2017-12" db="EMBL/GenBank/DDBJ databases">
        <title>Genome sequence of the mycotoxigenic crop pathogen Fusarium proliferatum, strain ITEM 2341 from Date Palm.</title>
        <authorList>
            <person name="Almiman B.F."/>
            <person name="Shittu T.A."/>
            <person name="Muthumeenakshi S."/>
            <person name="Baroncelli R."/>
            <person name="Sreenivasaprasada S."/>
        </authorList>
    </citation>
    <scope>NUCLEOTIDE SEQUENCE [LARGE SCALE GENOMIC DNA]</scope>
    <source>
        <strain evidence="8 9">ITEM 2341</strain>
    </source>
</reference>
<dbReference type="EMBL" id="PKMI01000014">
    <property type="protein sequence ID" value="RBA18197.1"/>
    <property type="molecule type" value="Genomic_DNA"/>
</dbReference>
<dbReference type="PANTHER" id="PTHR36206">
    <property type="entry name" value="ASPERCRYPTIN BIOSYNTHESIS CLUSTER-SPECIFIC TRANSCRIPTION REGULATOR ATNN-RELATED"/>
    <property type="match status" value="1"/>
</dbReference>
<evidence type="ECO:0000256" key="3">
    <source>
        <dbReference type="ARBA" id="ARBA00023015"/>
    </source>
</evidence>
<keyword evidence="3" id="KW-0805">Transcription regulation</keyword>
<accession>A0A365NBK1</accession>
<evidence type="ECO:0000256" key="2">
    <source>
        <dbReference type="ARBA" id="ARBA00022833"/>
    </source>
</evidence>
<comment type="caution">
    <text evidence="8">The sequence shown here is derived from an EMBL/GenBank/DDBJ whole genome shotgun (WGS) entry which is preliminary data.</text>
</comment>
<evidence type="ECO:0000313" key="9">
    <source>
        <dbReference type="Proteomes" id="UP000251714"/>
    </source>
</evidence>
<dbReference type="SMART" id="SM00066">
    <property type="entry name" value="GAL4"/>
    <property type="match status" value="1"/>
</dbReference>
<dbReference type="AlphaFoldDB" id="A0A365NBK1"/>
<dbReference type="SUPFAM" id="SSF57701">
    <property type="entry name" value="Zn2/Cys6 DNA-binding domain"/>
    <property type="match status" value="1"/>
</dbReference>
<keyword evidence="2" id="KW-0862">Zinc</keyword>